<evidence type="ECO:0000313" key="1">
    <source>
        <dbReference type="EMBL" id="CEK79258.1"/>
    </source>
</evidence>
<dbReference type="AlphaFoldDB" id="A0A0B7AEM8"/>
<proteinExistence type="predicted"/>
<organism evidence="1">
    <name type="scientific">Arion vulgaris</name>
    <dbReference type="NCBI Taxonomy" id="1028688"/>
    <lineage>
        <taxon>Eukaryota</taxon>
        <taxon>Metazoa</taxon>
        <taxon>Spiralia</taxon>
        <taxon>Lophotrochozoa</taxon>
        <taxon>Mollusca</taxon>
        <taxon>Gastropoda</taxon>
        <taxon>Heterobranchia</taxon>
        <taxon>Euthyneura</taxon>
        <taxon>Panpulmonata</taxon>
        <taxon>Eupulmonata</taxon>
        <taxon>Stylommatophora</taxon>
        <taxon>Helicina</taxon>
        <taxon>Arionoidea</taxon>
        <taxon>Arionidae</taxon>
        <taxon>Arion</taxon>
    </lineage>
</organism>
<dbReference type="EMBL" id="HACG01032393">
    <property type="protein sequence ID" value="CEK79258.1"/>
    <property type="molecule type" value="Transcribed_RNA"/>
</dbReference>
<protein>
    <submittedName>
        <fullName evidence="1">Uncharacterized protein</fullName>
    </submittedName>
</protein>
<sequence length="52" mass="5778">MKYSVSSTQLPCYGPQMLELDQSCPREIPSSRIVMLWTTDAGTRLIMSSGNP</sequence>
<name>A0A0B7AEM8_9EUPU</name>
<reference evidence="1" key="1">
    <citation type="submission" date="2014-12" db="EMBL/GenBank/DDBJ databases">
        <title>Insight into the proteome of Arion vulgaris.</title>
        <authorList>
            <person name="Aradska J."/>
            <person name="Bulat T."/>
            <person name="Smidak R."/>
            <person name="Sarate P."/>
            <person name="Gangsoo J."/>
            <person name="Sialana F."/>
            <person name="Bilban M."/>
            <person name="Lubec G."/>
        </authorList>
    </citation>
    <scope>NUCLEOTIDE SEQUENCE</scope>
    <source>
        <tissue evidence="1">Skin</tissue>
    </source>
</reference>
<gene>
    <name evidence="1" type="primary">ORF114496</name>
</gene>
<accession>A0A0B7AEM8</accession>